<evidence type="ECO:0000256" key="6">
    <source>
        <dbReference type="ARBA" id="ARBA00022840"/>
    </source>
</evidence>
<dbReference type="Pfam" id="PF22973">
    <property type="entry name" value="GWD1_pHisD"/>
    <property type="match status" value="1"/>
</dbReference>
<dbReference type="AlphaFoldDB" id="A0A2G2V866"/>
<keyword evidence="4" id="KW-0547">Nucleotide-binding</keyword>
<dbReference type="EMBL" id="MLFT02000142">
    <property type="protein sequence ID" value="PHT29182.1"/>
    <property type="molecule type" value="Genomic_DNA"/>
</dbReference>
<organism evidence="9 10">
    <name type="scientific">Capsicum baccatum</name>
    <name type="common">Peruvian pepper</name>
    <dbReference type="NCBI Taxonomy" id="33114"/>
    <lineage>
        <taxon>Eukaryota</taxon>
        <taxon>Viridiplantae</taxon>
        <taxon>Streptophyta</taxon>
        <taxon>Embryophyta</taxon>
        <taxon>Tracheophyta</taxon>
        <taxon>Spermatophyta</taxon>
        <taxon>Magnoliopsida</taxon>
        <taxon>eudicotyledons</taxon>
        <taxon>Gunneridae</taxon>
        <taxon>Pentapetalae</taxon>
        <taxon>asterids</taxon>
        <taxon>lamiids</taxon>
        <taxon>Solanales</taxon>
        <taxon>Solanaceae</taxon>
        <taxon>Solanoideae</taxon>
        <taxon>Capsiceae</taxon>
        <taxon>Capsicum</taxon>
    </lineage>
</organism>
<dbReference type="GO" id="GO:0005524">
    <property type="term" value="F:ATP binding"/>
    <property type="evidence" value="ECO:0007669"/>
    <property type="project" value="UniProtKB-KW"/>
</dbReference>
<accession>A0A2G2V866</accession>
<comment type="cofactor">
    <cofactor evidence="1">
        <name>Mg(2+)</name>
        <dbReference type="ChEBI" id="CHEBI:18420"/>
    </cofactor>
</comment>
<keyword evidence="5" id="KW-0418">Kinase</keyword>
<comment type="caution">
    <text evidence="9">The sequence shown here is derived from an EMBL/GenBank/DDBJ whole genome shotgun (WGS) entry which is preliminary data.</text>
</comment>
<evidence type="ECO:0000259" key="8">
    <source>
        <dbReference type="Pfam" id="PF22973"/>
    </source>
</evidence>
<keyword evidence="2" id="KW-0808">Transferase</keyword>
<keyword evidence="7" id="KW-0460">Magnesium</keyword>
<keyword evidence="3" id="KW-0479">Metal-binding</keyword>
<reference evidence="10" key="2">
    <citation type="journal article" date="2017" name="J. Anim. Genet.">
        <title>Multiple reference genome sequences of hot pepper reveal the massive evolution of plant disease resistance genes by retroduplication.</title>
        <authorList>
            <person name="Kim S."/>
            <person name="Park J."/>
            <person name="Yeom S.-I."/>
            <person name="Kim Y.-M."/>
            <person name="Seo E."/>
            <person name="Kim K.-T."/>
            <person name="Kim M.-S."/>
            <person name="Lee J.M."/>
            <person name="Cheong K."/>
            <person name="Shin H.-S."/>
            <person name="Kim S.-B."/>
            <person name="Han K."/>
            <person name="Lee J."/>
            <person name="Park M."/>
            <person name="Lee H.-A."/>
            <person name="Lee H.-Y."/>
            <person name="Lee Y."/>
            <person name="Oh S."/>
            <person name="Lee J.H."/>
            <person name="Choi E."/>
            <person name="Choi E."/>
            <person name="Lee S.E."/>
            <person name="Jeon J."/>
            <person name="Kim H."/>
            <person name="Choi G."/>
            <person name="Song H."/>
            <person name="Lee J."/>
            <person name="Lee S.-C."/>
            <person name="Kwon J.-K."/>
            <person name="Lee H.-Y."/>
            <person name="Koo N."/>
            <person name="Hong Y."/>
            <person name="Kim R.W."/>
            <person name="Kang W.-H."/>
            <person name="Huh J.H."/>
            <person name="Kang B.-C."/>
            <person name="Yang T.-J."/>
            <person name="Lee Y.-H."/>
            <person name="Bennetzen J.L."/>
            <person name="Choi D."/>
        </authorList>
    </citation>
    <scope>NUCLEOTIDE SEQUENCE [LARGE SCALE GENOMIC DNA]</scope>
    <source>
        <strain evidence="10">cv. PBC81</strain>
    </source>
</reference>
<gene>
    <name evidence="9" type="ORF">CQW23_31219</name>
</gene>
<name>A0A2G2V866_CAPBA</name>
<keyword evidence="10" id="KW-1185">Reference proteome</keyword>
<dbReference type="STRING" id="33114.A0A2G2V866"/>
<proteinExistence type="predicted"/>
<evidence type="ECO:0000256" key="1">
    <source>
        <dbReference type="ARBA" id="ARBA00001946"/>
    </source>
</evidence>
<sequence>MMNQGKTQNYCGDFGGIVMFQSHVLRFVNTFEALGGADWLAENVVLKDVSSWNDPIGALIVGIQQLGLSGGENYLGDSTSSARGPVIHVVNKADGDEQVNAAGSNISGVLLLQELPHLSHLGVRARQVRTIIDRCKVNCFFIKNRH</sequence>
<dbReference type="Proteomes" id="UP000224567">
    <property type="component" value="Unassembled WGS sequence"/>
</dbReference>
<evidence type="ECO:0000256" key="7">
    <source>
        <dbReference type="ARBA" id="ARBA00022842"/>
    </source>
</evidence>
<dbReference type="PANTHER" id="PTHR47453:SF1">
    <property type="entry name" value="PHOSPHOGLUCAN, WATER DIKINASE, CHLOROPLASTIC"/>
    <property type="match status" value="1"/>
</dbReference>
<evidence type="ECO:0000256" key="4">
    <source>
        <dbReference type="ARBA" id="ARBA00022741"/>
    </source>
</evidence>
<dbReference type="InterPro" id="IPR054481">
    <property type="entry name" value="GWD1_pHisD"/>
</dbReference>
<evidence type="ECO:0000313" key="9">
    <source>
        <dbReference type="EMBL" id="PHT29182.1"/>
    </source>
</evidence>
<evidence type="ECO:0000256" key="3">
    <source>
        <dbReference type="ARBA" id="ARBA00022723"/>
    </source>
</evidence>
<feature type="domain" description="Alpha-glucan water dikinase phosphohistidine-like" evidence="8">
    <location>
        <begin position="79"/>
        <end position="136"/>
    </location>
</feature>
<evidence type="ECO:0000256" key="2">
    <source>
        <dbReference type="ARBA" id="ARBA00022679"/>
    </source>
</evidence>
<reference evidence="9 10" key="1">
    <citation type="journal article" date="2017" name="Genome Biol.">
        <title>New reference genome sequences of hot pepper reveal the massive evolution of plant disease-resistance genes by retroduplication.</title>
        <authorList>
            <person name="Kim S."/>
            <person name="Park J."/>
            <person name="Yeom S.I."/>
            <person name="Kim Y.M."/>
            <person name="Seo E."/>
            <person name="Kim K.T."/>
            <person name="Kim M.S."/>
            <person name="Lee J.M."/>
            <person name="Cheong K."/>
            <person name="Shin H.S."/>
            <person name="Kim S.B."/>
            <person name="Han K."/>
            <person name="Lee J."/>
            <person name="Park M."/>
            <person name="Lee H.A."/>
            <person name="Lee H.Y."/>
            <person name="Lee Y."/>
            <person name="Oh S."/>
            <person name="Lee J.H."/>
            <person name="Choi E."/>
            <person name="Choi E."/>
            <person name="Lee S.E."/>
            <person name="Jeon J."/>
            <person name="Kim H."/>
            <person name="Choi G."/>
            <person name="Song H."/>
            <person name="Lee J."/>
            <person name="Lee S.C."/>
            <person name="Kwon J.K."/>
            <person name="Lee H.Y."/>
            <person name="Koo N."/>
            <person name="Hong Y."/>
            <person name="Kim R.W."/>
            <person name="Kang W.H."/>
            <person name="Huh J.H."/>
            <person name="Kang B.C."/>
            <person name="Yang T.J."/>
            <person name="Lee Y.H."/>
            <person name="Bennetzen J.L."/>
            <person name="Choi D."/>
        </authorList>
    </citation>
    <scope>NUCLEOTIDE SEQUENCE [LARGE SCALE GENOMIC DNA]</scope>
    <source>
        <strain evidence="10">cv. PBC81</strain>
    </source>
</reference>
<evidence type="ECO:0000256" key="5">
    <source>
        <dbReference type="ARBA" id="ARBA00022777"/>
    </source>
</evidence>
<evidence type="ECO:0000313" key="10">
    <source>
        <dbReference type="Proteomes" id="UP000224567"/>
    </source>
</evidence>
<dbReference type="PANTHER" id="PTHR47453">
    <property type="entry name" value="PHOSPHOGLUCAN, WATER DIKINASE, CHLOROPLASTIC"/>
    <property type="match status" value="1"/>
</dbReference>
<dbReference type="GO" id="GO:0046872">
    <property type="term" value="F:metal ion binding"/>
    <property type="evidence" value="ECO:0007669"/>
    <property type="project" value="UniProtKB-KW"/>
</dbReference>
<dbReference type="GO" id="GO:0016301">
    <property type="term" value="F:kinase activity"/>
    <property type="evidence" value="ECO:0007669"/>
    <property type="project" value="UniProtKB-KW"/>
</dbReference>
<keyword evidence="6" id="KW-0067">ATP-binding</keyword>
<dbReference type="OrthoDB" id="1933263at2759"/>
<protein>
    <recommendedName>
        <fullName evidence="8">Alpha-glucan water dikinase phosphohistidine-like domain-containing protein</fullName>
    </recommendedName>
</protein>